<dbReference type="SUPFAM" id="SSF53955">
    <property type="entry name" value="Lysozyme-like"/>
    <property type="match status" value="1"/>
</dbReference>
<dbReference type="Gene3D" id="1.20.141.10">
    <property type="entry name" value="Chitosanase, subunit A, domain 1"/>
    <property type="match status" value="1"/>
</dbReference>
<name>A0A892ZES6_9NEIS</name>
<dbReference type="KEGG" id="ptes:JQU52_10240"/>
<feature type="domain" description="Peptidoglycan binding" evidence="2">
    <location>
        <begin position="91"/>
        <end position="153"/>
    </location>
</feature>
<dbReference type="RefSeq" id="WP_230338389.1">
    <property type="nucleotide sequence ID" value="NZ_CP069798.1"/>
</dbReference>
<dbReference type="InterPro" id="IPR008565">
    <property type="entry name" value="TtsA-like_GH18_dom"/>
</dbReference>
<keyword evidence="4" id="KW-1185">Reference proteome</keyword>
<feature type="domain" description="TtsA-like Glycoside hydrolase family 108" evidence="1">
    <location>
        <begin position="9"/>
        <end position="88"/>
    </location>
</feature>
<reference evidence="3" key="1">
    <citation type="submission" date="2021-02" db="EMBL/GenBank/DDBJ databases">
        <title>Neisseriaceae sp. 26B isolated from the cloaca of a Common Toad-headed Turtle (Mesoclemmys nasuta).</title>
        <authorList>
            <person name="Spergser J."/>
            <person name="Busse H.-J."/>
        </authorList>
    </citation>
    <scope>NUCLEOTIDE SEQUENCE</scope>
    <source>
        <strain evidence="3">26B</strain>
    </source>
</reference>
<evidence type="ECO:0000259" key="1">
    <source>
        <dbReference type="Pfam" id="PF05838"/>
    </source>
</evidence>
<dbReference type="CDD" id="cd13926">
    <property type="entry name" value="N-acetylmuramidase_GH108"/>
    <property type="match status" value="1"/>
</dbReference>
<dbReference type="Pfam" id="PF09374">
    <property type="entry name" value="PG_binding_3"/>
    <property type="match status" value="1"/>
</dbReference>
<evidence type="ECO:0000259" key="2">
    <source>
        <dbReference type="Pfam" id="PF09374"/>
    </source>
</evidence>
<dbReference type="EMBL" id="CP069798">
    <property type="protein sequence ID" value="QRQ81100.1"/>
    <property type="molecule type" value="Genomic_DNA"/>
</dbReference>
<dbReference type="AlphaFoldDB" id="A0A892ZES6"/>
<protein>
    <submittedName>
        <fullName evidence="3">Glycoside hydrolase family 108 protein</fullName>
    </submittedName>
</protein>
<gene>
    <name evidence="3" type="ORF">JQU52_10240</name>
</gene>
<proteinExistence type="predicted"/>
<keyword evidence="3" id="KW-0378">Hydrolase</keyword>
<dbReference type="Proteomes" id="UP000653156">
    <property type="component" value="Chromosome"/>
</dbReference>
<dbReference type="InterPro" id="IPR023346">
    <property type="entry name" value="Lysozyme-like_dom_sf"/>
</dbReference>
<organism evidence="3 4">
    <name type="scientific">Paralysiella testudinis</name>
    <dbReference type="NCBI Taxonomy" id="2809020"/>
    <lineage>
        <taxon>Bacteria</taxon>
        <taxon>Pseudomonadati</taxon>
        <taxon>Pseudomonadota</taxon>
        <taxon>Betaproteobacteria</taxon>
        <taxon>Neisseriales</taxon>
        <taxon>Neisseriaceae</taxon>
        <taxon>Paralysiella</taxon>
    </lineage>
</organism>
<accession>A0A892ZES6</accession>
<dbReference type="GO" id="GO:0016787">
    <property type="term" value="F:hydrolase activity"/>
    <property type="evidence" value="ECO:0007669"/>
    <property type="project" value="UniProtKB-KW"/>
</dbReference>
<dbReference type="InterPro" id="IPR018537">
    <property type="entry name" value="Peptidoglycan-bd_3"/>
</dbReference>
<sequence>MSDFYTFIDRVLAHEGGYVNDPRDPGGETNWGVTRRTAQANGYHGNMRAMTRNQAVEIYRTAFWLRYRCAEMPPGVAFQFFDACINHGYGNAARMLQRAAGVADDGVIGNISLAAINTLPENDLLLRFNAERIDFYTRLSTFAHFGKGWVRRVAANLRHAATDNQD</sequence>
<dbReference type="Pfam" id="PF05838">
    <property type="entry name" value="Glyco_hydro_108"/>
    <property type="match status" value="1"/>
</dbReference>
<evidence type="ECO:0000313" key="4">
    <source>
        <dbReference type="Proteomes" id="UP000653156"/>
    </source>
</evidence>
<evidence type="ECO:0000313" key="3">
    <source>
        <dbReference type="EMBL" id="QRQ81100.1"/>
    </source>
</evidence>